<evidence type="ECO:0000256" key="2">
    <source>
        <dbReference type="ARBA" id="ARBA00004629"/>
    </source>
</evidence>
<dbReference type="PANTHER" id="PTHR12609">
    <property type="entry name" value="MICROTUBULE ASSOCIATED PROTEIN XMAP215"/>
    <property type="match status" value="1"/>
</dbReference>
<gene>
    <name evidence="17" type="ORF">PSYICH_LOCUS273</name>
</gene>
<dbReference type="InterPro" id="IPR048491">
    <property type="entry name" value="XMAP215_CLASP_TOG"/>
</dbReference>
<evidence type="ECO:0000256" key="14">
    <source>
        <dbReference type="PROSITE-ProRule" id="PRU00103"/>
    </source>
</evidence>
<dbReference type="GO" id="GO:0051231">
    <property type="term" value="P:spindle elongation"/>
    <property type="evidence" value="ECO:0007669"/>
    <property type="project" value="UniProtKB-ARBA"/>
</dbReference>
<feature type="compositionally biased region" description="Basic and acidic residues" evidence="15">
    <location>
        <begin position="1074"/>
        <end position="1083"/>
    </location>
</feature>
<evidence type="ECO:0000256" key="6">
    <source>
        <dbReference type="ARBA" id="ARBA00022618"/>
    </source>
</evidence>
<comment type="subcellular location">
    <subcellularLocation>
        <location evidence="2">Chromosome</location>
        <location evidence="2">Centromere</location>
        <location evidence="2">Kinetochore</location>
    </subcellularLocation>
    <subcellularLocation>
        <location evidence="1">Cytoplasm</location>
        <location evidence="1">Cytoskeleton</location>
        <location evidence="1">Microtubule organizing center</location>
        <location evidence="1">Centrosome</location>
    </subcellularLocation>
    <subcellularLocation>
        <location evidence="3">Cytoplasm</location>
        <location evidence="3">Cytoskeleton</location>
        <location evidence="3">Spindle pole</location>
    </subcellularLocation>
</comment>
<protein>
    <recommendedName>
        <fullName evidence="16">TOG domain-containing protein</fullName>
    </recommendedName>
</protein>
<dbReference type="PROSITE" id="PS50077">
    <property type="entry name" value="HEAT_REPEAT"/>
    <property type="match status" value="2"/>
</dbReference>
<keyword evidence="8" id="KW-0498">Mitosis</keyword>
<dbReference type="FunFam" id="1.25.10.10:FF:000052">
    <property type="entry name" value="Cytoskeleton associated protein 5"/>
    <property type="match status" value="1"/>
</dbReference>
<feature type="compositionally biased region" description="Low complexity" evidence="15">
    <location>
        <begin position="512"/>
        <end position="526"/>
    </location>
</feature>
<keyword evidence="5" id="KW-0963">Cytoplasm</keyword>
<dbReference type="OrthoDB" id="205662at2759"/>
<dbReference type="GO" id="GO:0000776">
    <property type="term" value="C:kinetochore"/>
    <property type="evidence" value="ECO:0007669"/>
    <property type="project" value="UniProtKB-KW"/>
</dbReference>
<dbReference type="Pfam" id="PF21041">
    <property type="entry name" value="XMAP215_CLASP_TOG"/>
    <property type="match status" value="4"/>
</dbReference>
<keyword evidence="9" id="KW-0995">Kinetochore</keyword>
<evidence type="ECO:0000256" key="9">
    <source>
        <dbReference type="ARBA" id="ARBA00022838"/>
    </source>
</evidence>
<evidence type="ECO:0000313" key="18">
    <source>
        <dbReference type="Proteomes" id="UP001153636"/>
    </source>
</evidence>
<feature type="domain" description="TOG" evidence="16">
    <location>
        <begin position="569"/>
        <end position="801"/>
    </location>
</feature>
<keyword evidence="4" id="KW-0158">Chromosome</keyword>
<evidence type="ECO:0000256" key="15">
    <source>
        <dbReference type="SAM" id="MobiDB-lite"/>
    </source>
</evidence>
<dbReference type="GO" id="GO:0005813">
    <property type="term" value="C:centrosome"/>
    <property type="evidence" value="ECO:0007669"/>
    <property type="project" value="UniProtKB-SubCell"/>
</dbReference>
<dbReference type="FunFam" id="1.25.10.10:FF:000068">
    <property type="entry name" value="cytoskeleton-associated protein 5 isoform X1"/>
    <property type="match status" value="1"/>
</dbReference>
<organism evidence="17 18">
    <name type="scientific">Psylliodes chrysocephalus</name>
    <dbReference type="NCBI Taxonomy" id="3402493"/>
    <lineage>
        <taxon>Eukaryota</taxon>
        <taxon>Metazoa</taxon>
        <taxon>Ecdysozoa</taxon>
        <taxon>Arthropoda</taxon>
        <taxon>Hexapoda</taxon>
        <taxon>Insecta</taxon>
        <taxon>Pterygota</taxon>
        <taxon>Neoptera</taxon>
        <taxon>Endopterygota</taxon>
        <taxon>Coleoptera</taxon>
        <taxon>Polyphaga</taxon>
        <taxon>Cucujiformia</taxon>
        <taxon>Chrysomeloidea</taxon>
        <taxon>Chrysomelidae</taxon>
        <taxon>Galerucinae</taxon>
        <taxon>Alticini</taxon>
        <taxon>Psylliodes</taxon>
    </lineage>
</organism>
<evidence type="ECO:0000259" key="16">
    <source>
        <dbReference type="SMART" id="SM01349"/>
    </source>
</evidence>
<accession>A0A9P0CDB2</accession>
<dbReference type="EMBL" id="OV651813">
    <property type="protein sequence ID" value="CAH1098648.1"/>
    <property type="molecule type" value="Genomic_DNA"/>
</dbReference>
<evidence type="ECO:0000256" key="3">
    <source>
        <dbReference type="ARBA" id="ARBA00004647"/>
    </source>
</evidence>
<feature type="repeat" description="HEAT" evidence="14">
    <location>
        <begin position="440"/>
        <end position="475"/>
    </location>
</feature>
<dbReference type="GO" id="GO:0051301">
    <property type="term" value="P:cell division"/>
    <property type="evidence" value="ECO:0007669"/>
    <property type="project" value="UniProtKB-KW"/>
</dbReference>
<feature type="compositionally biased region" description="Acidic residues" evidence="15">
    <location>
        <begin position="252"/>
        <end position="263"/>
    </location>
</feature>
<sequence>MEDEEYKKLPPEEKCIHKLWKARVSGYEEVTILFRQIDDEKSPEFSKYLGLVKKFVVDSNAMGQEKGLEATLTYVENYAHAGKTVSEVMSGVVTKCIAAPRTKTRELALQLTLMYVEIEKYEAVQEELMKGMDLKNPKIVTACVNACTLALREFGTKIINVKPLLKKISTLLTDRDKAVRDETKLMVIEMFRWIGGALRPQLQTANLQAIQITELETEFAKIEGEKATPTRYIRSQQVKQAKLAEQGGGGDAQEEFEEDEAPPEIDPYELATAVEILSKIPKDFYEKIEAKKWQDRKDVLDIVENLVKNQKLENGDYGDLVRALKKVIQKDSNVVCVATAGRCIASLAAGLKKKFQTYAGFCVPAILEKFKEKKQNVVTALRDAGDAVYVTTNLEAILEDVLEALNNKNPSVKTETSLFLARAFTRTLSTTVNKKLLKAVTAALTKNIMEPDPTVREASAEALGTLMKLVGEKTIGPFLVELEKDNLKMAKIKEFCDSAVIVAKASGVKKAPAAPAKAPRSAAPSRPDSKKTTVTVKKKPEISSGTATVVRSKSSKGIAKSASQNIEKELADDEVEEIISGVLSPNIPEDIVNTNWKTRLAAAVQLLTEIKTMETKTIQTQALVKFIAKKPGLKDTNFQVLKTKIEVIKYLAENTKFTITTASCCVPEISEKFSDPKNSTLAAETLSAISEATSLGHVADMVLEFAFGQRSPKVQQEALAWLSGAIKEFGFSNINVKVLIENCKKAVGSTNPAVRQTAITLLGTMYLYMGATLNVFFENEKPSLRDQINAECDKYEGEKPPPATRGVVKSASSDSLDEVEDDRPEQINIQDLIPRTDISNQITESLLAELADKNWKVRNEALDKLQTIISEAKFIKPSLADLPLAISIRLGDSNVKIAQNTLALCEAICKAMGPPFKQYIRVFLPPILQGLGDNKASMRSSCMDTMNTFKDTCGYKEFFESEMMADALKSGSPALRIELWCWLAENVAKIPPKQISKDELVACIPHLYSNLEDRNADVRKNAQEAVLGIMIHLGFESMSKHTEKLKPGSKTVVLAALDKARPNLPLKPLPTKRQSSEKEEKAVRGTKPAASAKNAAKKPSAAKPTAAVAARKKDEDIDMSPLLMVNNLKHQRTIDENKLKVLKWNFTQPREEFVELLKDQMAAASVNKTLMFNMFHIDFRYHIKALESLSDDLADNGQALISNLDLILKWLTLRFFDTNPSVLLKGLEYLQFVFNMLIDTKYRLLENEASAFIPYLINKIGDPKDSVRNGVKALLNQISRLYPVNKLFTYTMDGVKSKNARQRAECLEVMGGIIEDFGITVCMPTPAACLKEVAKQISDRDNSVRNAALNCCVQAYNIVGEKIYKLVGNISDKDMSLLEERIKRSSRKTINPPKSDLKSTVVTAVISPQKENTPPNRNTLDATVVLDVDNVNDENDDDMEEENLPPVNLPSQIMVFEPPREIEGPFKLDPDFMQELERRKPPKPVKPQLTSYDLDFLNEDVRIPTIEEARAQVRAGANTQMIRFSEAVSRVSLNSSTSPKKQDPILERLIKQMGSQTTTIAITGMTQLHELLATTRGNAMIDYEDEFMSTVITQFKNLQNADLTIDSFAIKVYRNLLTTMDAFYNNKTLGSRVSVQVIKELMYQMIHLLVQERLNKVQNGDAYVRVINLHCVKLIERSDHTNTICALVQLINDCISNECSDRHVDLVMKCLWRVIKLMPQWGDEIDYDSVLLEVHNFLKKFPSSWWKTKDVDTPLRTVKTILHSSAKIKGGTIMLHLGKIPNTSESEVESYILRILKSLKISEIQHIPVKQETQRRSLSRANHKMLTDIFQKIGSKDETKEGLNLLYDFMQQHPEADIEPFLGTCSKFFQDYIRNGLKDIEDARKTAKTTITEKVGNHVQEKNELIVQSNPTKGPDYWKDRLNMWNQLFDDVKAGKTIEIPE</sequence>
<feature type="region of interest" description="Disordered" evidence="15">
    <location>
        <begin position="512"/>
        <end position="534"/>
    </location>
</feature>
<dbReference type="InterPro" id="IPR021133">
    <property type="entry name" value="HEAT_type_2"/>
</dbReference>
<feature type="domain" description="TOG" evidence="16">
    <location>
        <begin position="1152"/>
        <end position="1391"/>
    </location>
</feature>
<keyword evidence="7" id="KW-0677">Repeat</keyword>
<dbReference type="InterPro" id="IPR016024">
    <property type="entry name" value="ARM-type_fold"/>
</dbReference>
<dbReference type="FunFam" id="1.25.10.10:FF:000063">
    <property type="entry name" value="Putative cytoskeleton-associated protein 5"/>
    <property type="match status" value="1"/>
</dbReference>
<dbReference type="InterPro" id="IPR034085">
    <property type="entry name" value="TOG"/>
</dbReference>
<dbReference type="GO" id="GO:0051010">
    <property type="term" value="F:microtubule plus-end binding"/>
    <property type="evidence" value="ECO:0007669"/>
    <property type="project" value="InterPro"/>
</dbReference>
<evidence type="ECO:0000256" key="10">
    <source>
        <dbReference type="ARBA" id="ARBA00023212"/>
    </source>
</evidence>
<keyword evidence="18" id="KW-1185">Reference proteome</keyword>
<evidence type="ECO:0000256" key="13">
    <source>
        <dbReference type="ARBA" id="ARBA00025722"/>
    </source>
</evidence>
<evidence type="ECO:0000256" key="8">
    <source>
        <dbReference type="ARBA" id="ARBA00022776"/>
    </source>
</evidence>
<keyword evidence="12" id="KW-0137">Centromere</keyword>
<evidence type="ECO:0000256" key="11">
    <source>
        <dbReference type="ARBA" id="ARBA00023306"/>
    </source>
</evidence>
<evidence type="ECO:0000256" key="12">
    <source>
        <dbReference type="ARBA" id="ARBA00023328"/>
    </source>
</evidence>
<dbReference type="Proteomes" id="UP001153636">
    <property type="component" value="Chromosome 1"/>
</dbReference>
<evidence type="ECO:0000256" key="5">
    <source>
        <dbReference type="ARBA" id="ARBA00022490"/>
    </source>
</evidence>
<evidence type="ECO:0000313" key="17">
    <source>
        <dbReference type="EMBL" id="CAH1098648.1"/>
    </source>
</evidence>
<name>A0A9P0CDB2_9CUCU</name>
<dbReference type="GO" id="GO:0046785">
    <property type="term" value="P:microtubule polymerization"/>
    <property type="evidence" value="ECO:0007669"/>
    <property type="project" value="InterPro"/>
</dbReference>
<dbReference type="SMART" id="SM01349">
    <property type="entry name" value="TOG"/>
    <property type="match status" value="5"/>
</dbReference>
<proteinExistence type="inferred from homology"/>
<evidence type="ECO:0000256" key="1">
    <source>
        <dbReference type="ARBA" id="ARBA00004300"/>
    </source>
</evidence>
<keyword evidence="6" id="KW-0132">Cell division</keyword>
<keyword evidence="10" id="KW-0206">Cytoskeleton</keyword>
<dbReference type="FunFam" id="1.25.10.10:FF:000019">
    <property type="entry name" value="Cytoskeleton-associated protein 5"/>
    <property type="match status" value="1"/>
</dbReference>
<keyword evidence="11" id="KW-0131">Cell cycle</keyword>
<feature type="repeat" description="HEAT" evidence="14">
    <location>
        <begin position="1003"/>
        <end position="1041"/>
    </location>
</feature>
<dbReference type="InterPro" id="IPR011989">
    <property type="entry name" value="ARM-like"/>
</dbReference>
<feature type="domain" description="TOG" evidence="16">
    <location>
        <begin position="1"/>
        <end position="228"/>
    </location>
</feature>
<feature type="region of interest" description="Disordered" evidence="15">
    <location>
        <begin position="1063"/>
        <end position="1112"/>
    </location>
</feature>
<feature type="domain" description="TOG" evidence="16">
    <location>
        <begin position="269"/>
        <end position="505"/>
    </location>
</feature>
<dbReference type="Gene3D" id="1.25.10.10">
    <property type="entry name" value="Leucine-rich Repeat Variant"/>
    <property type="match status" value="5"/>
</dbReference>
<feature type="domain" description="TOG" evidence="16">
    <location>
        <begin position="831"/>
        <end position="1066"/>
    </location>
</feature>
<dbReference type="InterPro" id="IPR045110">
    <property type="entry name" value="XMAP215"/>
</dbReference>
<reference evidence="17" key="1">
    <citation type="submission" date="2022-01" db="EMBL/GenBank/DDBJ databases">
        <authorList>
            <person name="King R."/>
        </authorList>
    </citation>
    <scope>NUCLEOTIDE SEQUENCE</scope>
</reference>
<comment type="similarity">
    <text evidence="13">Belongs to the TOG/XMAP215 family.</text>
</comment>
<dbReference type="GO" id="GO:0030951">
    <property type="term" value="P:establishment or maintenance of microtubule cytoskeleton polarity"/>
    <property type="evidence" value="ECO:0007669"/>
    <property type="project" value="InterPro"/>
</dbReference>
<dbReference type="Pfam" id="PF12348">
    <property type="entry name" value="CLASP_N"/>
    <property type="match status" value="1"/>
</dbReference>
<feature type="region of interest" description="Disordered" evidence="15">
    <location>
        <begin position="795"/>
        <end position="821"/>
    </location>
</feature>
<feature type="compositionally biased region" description="Low complexity" evidence="15">
    <location>
        <begin position="1087"/>
        <end position="1109"/>
    </location>
</feature>
<dbReference type="GO" id="GO:0005874">
    <property type="term" value="C:microtubule"/>
    <property type="evidence" value="ECO:0007669"/>
    <property type="project" value="UniProtKB-ARBA"/>
</dbReference>
<evidence type="ECO:0000256" key="7">
    <source>
        <dbReference type="ARBA" id="ARBA00022737"/>
    </source>
</evidence>
<dbReference type="FunFam" id="1.25.10.10:FF:000050">
    <property type="entry name" value="Cytoskeleton-associated protein 5 isoform X1"/>
    <property type="match status" value="1"/>
</dbReference>
<feature type="region of interest" description="Disordered" evidence="15">
    <location>
        <begin position="243"/>
        <end position="263"/>
    </location>
</feature>
<dbReference type="GO" id="GO:0061863">
    <property type="term" value="F:microtubule plus end polymerase"/>
    <property type="evidence" value="ECO:0007669"/>
    <property type="project" value="InterPro"/>
</dbReference>
<dbReference type="SUPFAM" id="SSF48371">
    <property type="entry name" value="ARM repeat"/>
    <property type="match status" value="3"/>
</dbReference>
<evidence type="ECO:0000256" key="4">
    <source>
        <dbReference type="ARBA" id="ARBA00022454"/>
    </source>
</evidence>
<dbReference type="InterPro" id="IPR024395">
    <property type="entry name" value="CLASP_N_dom"/>
</dbReference>
<dbReference type="GO" id="GO:0000922">
    <property type="term" value="C:spindle pole"/>
    <property type="evidence" value="ECO:0007669"/>
    <property type="project" value="UniProtKB-SubCell"/>
</dbReference>